<comment type="caution">
    <text evidence="2">The sequence shown here is derived from an EMBL/GenBank/DDBJ whole genome shotgun (WGS) entry which is preliminary data.</text>
</comment>
<protein>
    <submittedName>
        <fullName evidence="2">Uncharacterized protein</fullName>
    </submittedName>
</protein>
<evidence type="ECO:0000313" key="2">
    <source>
        <dbReference type="EMBL" id="EWS77028.1"/>
    </source>
</evidence>
<name>Z9JGC3_9GAMM</name>
<dbReference type="EMBL" id="JDSQ01000037">
    <property type="protein sequence ID" value="EWS77028.1"/>
    <property type="molecule type" value="Genomic_DNA"/>
</dbReference>
<reference evidence="2 3" key="1">
    <citation type="journal article" date="2014" name="Genome Announc.">
        <title>Draft Genome Sequence of Xylella fastidiosa Pear Leaf Scorch Strain in Taiwan.</title>
        <authorList>
            <person name="Su C.C."/>
            <person name="Deng W.L."/>
            <person name="Jan F.J."/>
            <person name="Chang C.J."/>
            <person name="Huang H."/>
            <person name="Chen J."/>
        </authorList>
    </citation>
    <scope>NUCLEOTIDE SEQUENCE [LARGE SCALE GENOMIC DNA]</scope>
    <source>
        <strain evidence="2 3">PLS229</strain>
    </source>
</reference>
<sequence length="33" mass="3811">MRHEDSSDAADARGQVRYVQRRHSQAARVRMLG</sequence>
<evidence type="ECO:0000256" key="1">
    <source>
        <dbReference type="SAM" id="MobiDB-lite"/>
    </source>
</evidence>
<feature type="region of interest" description="Disordered" evidence="1">
    <location>
        <begin position="1"/>
        <end position="33"/>
    </location>
</feature>
<organism evidence="2 3">
    <name type="scientific">Xylella taiwanensis</name>
    <dbReference type="NCBI Taxonomy" id="1444770"/>
    <lineage>
        <taxon>Bacteria</taxon>
        <taxon>Pseudomonadati</taxon>
        <taxon>Pseudomonadota</taxon>
        <taxon>Gammaproteobacteria</taxon>
        <taxon>Lysobacterales</taxon>
        <taxon>Lysobacteraceae</taxon>
        <taxon>Xylella</taxon>
    </lineage>
</organism>
<accession>Z9JGC3</accession>
<dbReference type="Proteomes" id="UP000020406">
    <property type="component" value="Unassembled WGS sequence"/>
</dbReference>
<dbReference type="AlphaFoldDB" id="Z9JGC3"/>
<evidence type="ECO:0000313" key="3">
    <source>
        <dbReference type="Proteomes" id="UP000020406"/>
    </source>
</evidence>
<proteinExistence type="predicted"/>
<gene>
    <name evidence="2" type="ORF">AF72_12940</name>
</gene>